<evidence type="ECO:0000256" key="3">
    <source>
        <dbReference type="ARBA" id="ARBA00023163"/>
    </source>
</evidence>
<dbReference type="InterPro" id="IPR009057">
    <property type="entry name" value="Homeodomain-like_sf"/>
</dbReference>
<dbReference type="AlphaFoldDB" id="A0A652YT87"/>
<evidence type="ECO:0000256" key="1">
    <source>
        <dbReference type="ARBA" id="ARBA00023015"/>
    </source>
</evidence>
<comment type="caution">
    <text evidence="5">The sequence shown here is derived from an EMBL/GenBank/DDBJ whole genome shotgun (WGS) entry which is preliminary data.</text>
</comment>
<protein>
    <submittedName>
        <fullName evidence="5">TetR family transcriptional regulator</fullName>
    </submittedName>
</protein>
<feature type="compositionally biased region" description="Polar residues" evidence="4">
    <location>
        <begin position="1"/>
        <end position="12"/>
    </location>
</feature>
<dbReference type="InterPro" id="IPR001647">
    <property type="entry name" value="HTH_TetR"/>
</dbReference>
<dbReference type="SUPFAM" id="SSF46689">
    <property type="entry name" value="Homeodomain-like"/>
    <property type="match status" value="1"/>
</dbReference>
<dbReference type="GO" id="GO:0000976">
    <property type="term" value="F:transcription cis-regulatory region binding"/>
    <property type="evidence" value="ECO:0007669"/>
    <property type="project" value="TreeGrafter"/>
</dbReference>
<dbReference type="InterPro" id="IPR050109">
    <property type="entry name" value="HTH-type_TetR-like_transc_reg"/>
</dbReference>
<accession>A0A652YT87</accession>
<sequence>MQNTTSDSQSPAVVSRASQAADRRTARQRQSAADEVERLLAVTLDLIEKSAPAIPSVSAIVAAAGISNQTLYRSFPSKDDLILAVLEQGTDRVASNLKERMAGVDDPQEKILVWTRGVLRQVSDTGAAQISRSVLEHLHKAGSSSQNGSQEELLRPITALLVEPLVSLGCNADLDGPCIADLVLGAMRRHLWSSTAPTRDEIEWIGRFALGGLHVQ</sequence>
<dbReference type="PANTHER" id="PTHR30055:SF234">
    <property type="entry name" value="HTH-TYPE TRANSCRIPTIONAL REGULATOR BETI"/>
    <property type="match status" value="1"/>
</dbReference>
<dbReference type="PANTHER" id="PTHR30055">
    <property type="entry name" value="HTH-TYPE TRANSCRIPTIONAL REGULATOR RUTR"/>
    <property type="match status" value="1"/>
</dbReference>
<feature type="region of interest" description="Disordered" evidence="4">
    <location>
        <begin position="1"/>
        <end position="32"/>
    </location>
</feature>
<dbReference type="Pfam" id="PF00440">
    <property type="entry name" value="TetR_N"/>
    <property type="match status" value="1"/>
</dbReference>
<dbReference type="PROSITE" id="PS50977">
    <property type="entry name" value="HTH_TETR_2"/>
    <property type="match status" value="1"/>
</dbReference>
<dbReference type="EMBL" id="VNIQ01000002">
    <property type="protein sequence ID" value="TYQ06106.1"/>
    <property type="molecule type" value="Genomic_DNA"/>
</dbReference>
<keyword evidence="1" id="KW-0805">Transcription regulation</keyword>
<keyword evidence="3" id="KW-0804">Transcription</keyword>
<keyword evidence="2" id="KW-0238">DNA-binding</keyword>
<evidence type="ECO:0000256" key="2">
    <source>
        <dbReference type="ARBA" id="ARBA00023125"/>
    </source>
</evidence>
<organism evidence="5">
    <name type="scientific">Nocardia globerula</name>
    <dbReference type="NCBI Taxonomy" id="1818"/>
    <lineage>
        <taxon>Bacteria</taxon>
        <taxon>Bacillati</taxon>
        <taxon>Actinomycetota</taxon>
        <taxon>Actinomycetes</taxon>
        <taxon>Mycobacteriales</taxon>
        <taxon>Nocardiaceae</taxon>
        <taxon>Nocardia</taxon>
    </lineage>
</organism>
<reference evidence="5" key="1">
    <citation type="submission" date="2019-07" db="EMBL/GenBank/DDBJ databases">
        <title>Genomic Encyclopedia of Type Strains, Phase IV (KMG-IV): sequencing the most valuable type-strain genomes for metagenomic binning, comparative biology and taxonomic classification.</title>
        <authorList>
            <person name="Goeker M."/>
        </authorList>
    </citation>
    <scope>NUCLEOTIDE SEQUENCE</scope>
    <source>
        <strain evidence="5">DSM 44596</strain>
    </source>
</reference>
<dbReference type="Gene3D" id="1.10.357.10">
    <property type="entry name" value="Tetracycline Repressor, domain 2"/>
    <property type="match status" value="1"/>
</dbReference>
<name>A0A652YT87_NOCGL</name>
<gene>
    <name evidence="5" type="ORF">FNL38_102238</name>
</gene>
<evidence type="ECO:0000256" key="4">
    <source>
        <dbReference type="SAM" id="MobiDB-lite"/>
    </source>
</evidence>
<proteinExistence type="predicted"/>
<evidence type="ECO:0000313" key="5">
    <source>
        <dbReference type="EMBL" id="TYQ06106.1"/>
    </source>
</evidence>
<dbReference type="GO" id="GO:0003700">
    <property type="term" value="F:DNA-binding transcription factor activity"/>
    <property type="evidence" value="ECO:0007669"/>
    <property type="project" value="TreeGrafter"/>
</dbReference>